<dbReference type="InterPro" id="IPR050953">
    <property type="entry name" value="N4_N6_ade-DNA_methylase"/>
</dbReference>
<feature type="domain" description="MmeI-like DNA-methyltransferase" evidence="8">
    <location>
        <begin position="335"/>
        <end position="611"/>
    </location>
</feature>
<evidence type="ECO:0000259" key="7">
    <source>
        <dbReference type="Pfam" id="PF20466"/>
    </source>
</evidence>
<keyword evidence="10" id="KW-1185">Reference proteome</keyword>
<evidence type="ECO:0000313" key="10">
    <source>
        <dbReference type="Proteomes" id="UP001219297"/>
    </source>
</evidence>
<dbReference type="InterPro" id="IPR046817">
    <property type="entry name" value="MmeI_N"/>
</dbReference>
<keyword evidence="2 9" id="KW-0489">Methyltransferase</keyword>
<name>A0ABT5V8P7_9ACTO</name>
<dbReference type="RefSeq" id="WP_274778670.1">
    <property type="nucleotide sequence ID" value="NZ_JARBHI010000031.1"/>
</dbReference>
<dbReference type="Pfam" id="PF20466">
    <property type="entry name" value="MmeI_TRD"/>
    <property type="match status" value="1"/>
</dbReference>
<dbReference type="InterPro" id="IPR029063">
    <property type="entry name" value="SAM-dependent_MTases_sf"/>
</dbReference>
<comment type="caution">
    <text evidence="9">The sequence shown here is derived from an EMBL/GenBank/DDBJ whole genome shotgun (WGS) entry which is preliminary data.</text>
</comment>
<evidence type="ECO:0000256" key="1">
    <source>
        <dbReference type="ARBA" id="ARBA00011900"/>
    </source>
</evidence>
<protein>
    <recommendedName>
        <fullName evidence="1">site-specific DNA-methyltransferase (adenine-specific)</fullName>
        <ecNumber evidence="1">2.1.1.72</ecNumber>
    </recommendedName>
</protein>
<sequence length="742" mass="82518">MALTLSTIEESVRALAGQPSYTRDFFFDLLRAYGISKSSIARLRSTTASSINVAANPEREVVWKNKLYISETTGDLAAVALELKTSETAIRYNTRFVIATDYTDLAAFDTKTGDSLITPLAQIDKNVTFFLPWANMERLDFTSDTKADRRAAEHMSKLYDDLLEASPDMLTDTASRHGLNIFFTRLLFCFFAEDTGIFARGQFTSAIGSYTQRDGSDTAEFLRTLFRALDTPSPADKPVYLQDFPYVNGRLFRINNDDDASLAVPHFTMAARDSLLRLGTLDWSEINPDIFGSMFQGVVDKQQRANLGQHYTSVPNIFKTIRPLFLDELDKEFDAAANSVKKLRALLARIQSIKVFDPGCGSGNFLVIAYKALRQLEHRILEQIDAISTRGSFGAIGSKTDEEVGQGSLGLTSSVINIENFYGIEIDDVSAEMAVLALWLAKHQMNEEFAEKFGVDIPLIPLKETGHIVHGNATRLDWNEVCPNNGTDEIYLIGNPPYVGSTYQTKDQKDDFAYVFDSAKYPKKLDYVALWFIKGANYIRGTNAQLAFVTTNSITQGEQVALLHPHVFTNGIEIGYAYTSFKWSNNASHNAGVTVAVISLRNESSEPKYLFTGPVKTPVENINAYLISGSDTYVTARTKALSTALPKMSYGSKPTDGGNLILSDQEAENLLTSHPELSEVIKQFVGADDYINGKDRYCLWLTEENRHEAAKIPEVKRRLDRVSAMRSASTRACQVFCVNGFV</sequence>
<dbReference type="Gene3D" id="3.40.50.150">
    <property type="entry name" value="Vaccinia Virus protein VP39"/>
    <property type="match status" value="1"/>
</dbReference>
<feature type="domain" description="MmeI-like target recognition" evidence="7">
    <location>
        <begin position="629"/>
        <end position="731"/>
    </location>
</feature>
<dbReference type="EMBL" id="JARBHI010000031">
    <property type="protein sequence ID" value="MDE1657216.1"/>
    <property type="molecule type" value="Genomic_DNA"/>
</dbReference>
<dbReference type="Proteomes" id="UP001219297">
    <property type="component" value="Unassembled WGS sequence"/>
</dbReference>
<organism evidence="9 10">
    <name type="scientific">Actinotignum sanguinis</name>
    <dbReference type="NCBI Taxonomy" id="1445614"/>
    <lineage>
        <taxon>Bacteria</taxon>
        <taxon>Bacillati</taxon>
        <taxon>Actinomycetota</taxon>
        <taxon>Actinomycetes</taxon>
        <taxon>Actinomycetales</taxon>
        <taxon>Actinomycetaceae</taxon>
        <taxon>Actinotignum</taxon>
    </lineage>
</organism>
<evidence type="ECO:0000256" key="4">
    <source>
        <dbReference type="ARBA" id="ARBA00047942"/>
    </source>
</evidence>
<dbReference type="PANTHER" id="PTHR33841">
    <property type="entry name" value="DNA METHYLTRANSFERASE YEEA-RELATED"/>
    <property type="match status" value="1"/>
</dbReference>
<proteinExistence type="predicted"/>
<evidence type="ECO:0000259" key="5">
    <source>
        <dbReference type="Pfam" id="PF20464"/>
    </source>
</evidence>
<dbReference type="InterPro" id="IPR046820">
    <property type="entry name" value="MmeI_TRD"/>
</dbReference>
<evidence type="ECO:0000256" key="3">
    <source>
        <dbReference type="ARBA" id="ARBA00022679"/>
    </source>
</evidence>
<dbReference type="InterPro" id="IPR046819">
    <property type="entry name" value="MmeI_hel"/>
</dbReference>
<dbReference type="Pfam" id="PF20473">
    <property type="entry name" value="MmeI_Mtase"/>
    <property type="match status" value="1"/>
</dbReference>
<feature type="domain" description="MmeI-like helicase spacer" evidence="6">
    <location>
        <begin position="177"/>
        <end position="252"/>
    </location>
</feature>
<dbReference type="InterPro" id="IPR046816">
    <property type="entry name" value="MmeI_Mtase"/>
</dbReference>
<feature type="domain" description="MmeI-like N-terminal" evidence="5">
    <location>
        <begin position="7"/>
        <end position="164"/>
    </location>
</feature>
<evidence type="ECO:0000256" key="2">
    <source>
        <dbReference type="ARBA" id="ARBA00022603"/>
    </source>
</evidence>
<evidence type="ECO:0000259" key="8">
    <source>
        <dbReference type="Pfam" id="PF20473"/>
    </source>
</evidence>
<dbReference type="Pfam" id="PF20465">
    <property type="entry name" value="MmeI_hel"/>
    <property type="match status" value="1"/>
</dbReference>
<gene>
    <name evidence="9" type="ORF">PWJ81_09085</name>
</gene>
<reference evidence="9 10" key="1">
    <citation type="submission" date="2023-02" db="EMBL/GenBank/DDBJ databases">
        <title>Defining the Infant Male Urobiome and Moving Towards Mechanisms in Urobiome Research.</title>
        <authorList>
            <person name="Reasoner S."/>
            <person name="Flores V."/>
            <person name="Van Horn G."/>
            <person name="Morales G."/>
            <person name="Peard L."/>
            <person name="Abelson B."/>
            <person name="Manuel C."/>
            <person name="Lee J."/>
            <person name="Baker B."/>
            <person name="Williams T."/>
            <person name="Schmitz J."/>
            <person name="Clayton D."/>
            <person name="Hadjifrangiskou M."/>
        </authorList>
    </citation>
    <scope>NUCLEOTIDE SEQUENCE [LARGE SCALE GENOMIC DNA]</scope>
    <source>
        <strain evidence="9 10">AS1053</strain>
    </source>
</reference>
<dbReference type="PANTHER" id="PTHR33841:SF1">
    <property type="entry name" value="DNA METHYLTRANSFERASE A"/>
    <property type="match status" value="1"/>
</dbReference>
<keyword evidence="3" id="KW-0808">Transferase</keyword>
<dbReference type="GO" id="GO:0008168">
    <property type="term" value="F:methyltransferase activity"/>
    <property type="evidence" value="ECO:0007669"/>
    <property type="project" value="UniProtKB-KW"/>
</dbReference>
<dbReference type="Pfam" id="PF20464">
    <property type="entry name" value="MmeI_N"/>
    <property type="match status" value="1"/>
</dbReference>
<dbReference type="GO" id="GO:0032259">
    <property type="term" value="P:methylation"/>
    <property type="evidence" value="ECO:0007669"/>
    <property type="project" value="UniProtKB-KW"/>
</dbReference>
<evidence type="ECO:0000259" key="6">
    <source>
        <dbReference type="Pfam" id="PF20465"/>
    </source>
</evidence>
<dbReference type="SUPFAM" id="SSF53335">
    <property type="entry name" value="S-adenosyl-L-methionine-dependent methyltransferases"/>
    <property type="match status" value="1"/>
</dbReference>
<comment type="catalytic activity">
    <reaction evidence="4">
        <text>a 2'-deoxyadenosine in DNA + S-adenosyl-L-methionine = an N(6)-methyl-2'-deoxyadenosine in DNA + S-adenosyl-L-homocysteine + H(+)</text>
        <dbReference type="Rhea" id="RHEA:15197"/>
        <dbReference type="Rhea" id="RHEA-COMP:12418"/>
        <dbReference type="Rhea" id="RHEA-COMP:12419"/>
        <dbReference type="ChEBI" id="CHEBI:15378"/>
        <dbReference type="ChEBI" id="CHEBI:57856"/>
        <dbReference type="ChEBI" id="CHEBI:59789"/>
        <dbReference type="ChEBI" id="CHEBI:90615"/>
        <dbReference type="ChEBI" id="CHEBI:90616"/>
        <dbReference type="EC" id="2.1.1.72"/>
    </reaction>
</comment>
<accession>A0ABT5V8P7</accession>
<dbReference type="EC" id="2.1.1.72" evidence="1"/>
<evidence type="ECO:0000313" key="9">
    <source>
        <dbReference type="EMBL" id="MDE1657216.1"/>
    </source>
</evidence>